<keyword evidence="1" id="KW-0472">Membrane</keyword>
<keyword evidence="1" id="KW-0812">Transmembrane</keyword>
<keyword evidence="1" id="KW-1133">Transmembrane helix</keyword>
<reference evidence="2 3" key="1">
    <citation type="submission" date="2024-04" db="EMBL/GenBank/DDBJ databases">
        <title>Bacillus oryzaecorticis sp. nov., a moderately halophilic bacterium isolated from rice husks.</title>
        <authorList>
            <person name="Zhu H.-S."/>
        </authorList>
    </citation>
    <scope>NUCLEOTIDE SEQUENCE [LARGE SCALE GENOMIC DNA]</scope>
    <source>
        <strain evidence="2 3">ZC255</strain>
    </source>
</reference>
<proteinExistence type="predicted"/>
<name>A0ABU9KHX4_9BACI</name>
<organism evidence="2 3">
    <name type="scientific">Rossellomorea oryzaecorticis</name>
    <dbReference type="NCBI Taxonomy" id="1396505"/>
    <lineage>
        <taxon>Bacteria</taxon>
        <taxon>Bacillati</taxon>
        <taxon>Bacillota</taxon>
        <taxon>Bacilli</taxon>
        <taxon>Bacillales</taxon>
        <taxon>Bacillaceae</taxon>
        <taxon>Rossellomorea</taxon>
    </lineage>
</organism>
<evidence type="ECO:0000313" key="3">
    <source>
        <dbReference type="Proteomes" id="UP001389717"/>
    </source>
</evidence>
<dbReference type="EMBL" id="JBBYAF010000085">
    <property type="protein sequence ID" value="MEL3974764.1"/>
    <property type="molecule type" value="Genomic_DNA"/>
</dbReference>
<evidence type="ECO:0000313" key="2">
    <source>
        <dbReference type="EMBL" id="MEL3974764.1"/>
    </source>
</evidence>
<dbReference type="Proteomes" id="UP001389717">
    <property type="component" value="Unassembled WGS sequence"/>
</dbReference>
<gene>
    <name evidence="2" type="ORF">AAEO50_20970</name>
</gene>
<sequence>MYKKILFGLVFLILISAVGMVIGRTSMLVADKVKSFYKEDEGEKLGDLTEVKVIDYIPRWRELDEDTRDDGRRQEVIVLKWGKEIIKDNMTLVEFLKKSAKTPLPYILLLLSFLLFRFYKNRKKKNTKQIDRFLLSKEGRTGKSVNATSDVEQTLSLEELHQVRKVVRKWESGLPFYHKKRPHETLHEWFRRIDGPHEIISIYEKVRYGGQESSEQELLLLKSTLSKRV</sequence>
<comment type="caution">
    <text evidence="2">The sequence shown here is derived from an EMBL/GenBank/DDBJ whole genome shotgun (WGS) entry which is preliminary data.</text>
</comment>
<dbReference type="RefSeq" id="WP_341986324.1">
    <property type="nucleotide sequence ID" value="NZ_JBBYAF010000085.1"/>
</dbReference>
<accession>A0ABU9KHX4</accession>
<keyword evidence="3" id="KW-1185">Reference proteome</keyword>
<protein>
    <submittedName>
        <fullName evidence="2">DUF4129 domain-containing protein</fullName>
    </submittedName>
</protein>
<feature type="transmembrane region" description="Helical" evidence="1">
    <location>
        <begin position="103"/>
        <end position="119"/>
    </location>
</feature>
<evidence type="ECO:0000256" key="1">
    <source>
        <dbReference type="SAM" id="Phobius"/>
    </source>
</evidence>